<dbReference type="InterPro" id="IPR050307">
    <property type="entry name" value="Sterol_Desaturase_Related"/>
</dbReference>
<dbReference type="PANTHER" id="PTHR11863">
    <property type="entry name" value="STEROL DESATURASE"/>
    <property type="match status" value="1"/>
</dbReference>
<reference evidence="5" key="1">
    <citation type="submission" date="2017-08" db="EMBL/GenBank/DDBJ databases">
        <authorList>
            <person name="Cuomo C."/>
            <person name="Billmyre B."/>
            <person name="Heitman J."/>
        </authorList>
    </citation>
    <scope>NUCLEOTIDE SEQUENCE</scope>
    <source>
        <strain evidence="5">CBS 12478</strain>
    </source>
</reference>
<dbReference type="EMBL" id="CP144051">
    <property type="protein sequence ID" value="WWD15995.1"/>
    <property type="molecule type" value="Genomic_DNA"/>
</dbReference>
<gene>
    <name evidence="5" type="ORF">CI109_100419</name>
</gene>
<dbReference type="InterPro" id="IPR006694">
    <property type="entry name" value="Fatty_acid_hydroxylase"/>
</dbReference>
<dbReference type="GO" id="GO:0016491">
    <property type="term" value="F:oxidoreductase activity"/>
    <property type="evidence" value="ECO:0007669"/>
    <property type="project" value="InterPro"/>
</dbReference>
<dbReference type="Proteomes" id="UP000322225">
    <property type="component" value="Chromosome 1"/>
</dbReference>
<evidence type="ECO:0000313" key="5">
    <source>
        <dbReference type="EMBL" id="WWD15995.1"/>
    </source>
</evidence>
<dbReference type="OrthoDB" id="408954at2759"/>
<keyword evidence="4" id="KW-0472">Membrane</keyword>
<dbReference type="GO" id="GO:0008610">
    <property type="term" value="P:lipid biosynthetic process"/>
    <property type="evidence" value="ECO:0007669"/>
    <property type="project" value="InterPro"/>
</dbReference>
<dbReference type="AlphaFoldDB" id="A0A5M6C3S1"/>
<evidence type="ECO:0000256" key="1">
    <source>
        <dbReference type="ARBA" id="ARBA00004370"/>
    </source>
</evidence>
<evidence type="ECO:0000313" key="6">
    <source>
        <dbReference type="Proteomes" id="UP000322225"/>
    </source>
</evidence>
<dbReference type="GO" id="GO:0005506">
    <property type="term" value="F:iron ion binding"/>
    <property type="evidence" value="ECO:0007669"/>
    <property type="project" value="InterPro"/>
</dbReference>
<evidence type="ECO:0000256" key="2">
    <source>
        <dbReference type="ARBA" id="ARBA00022692"/>
    </source>
</evidence>
<accession>A0A5M6C3S1</accession>
<sequence length="348" mass="41075">MSSLHFPHHQHSYAYNSTILSHITPSALHPPFYHTTRPSVFSFISDKHLSLLAPVLAYWVYSIFFHWIDTSQFTYFEKRRIHESPEVIARNKVTVKQVIKAVIFQHIVQTALGYWWLEDDEAILRREVYRDHLADMAKLAPWVADATLLLLGRRTGEQLLKGSGEAIVRWIYWWGIPAVQMFFAFFIIDTWQYFWHRAMHNNRFLYRNFHSHHHRLYVSYAFGALYNHPVEGFILDTLGAAIAEEVSFMTLRQATLLFTISTLKTVDDHCGYRLWWDPCQLFFANNADYHDIHHQAYGIKSNFSQPFFTNWDKLLGTRMSRDEANSKTRWRKIGHEHVIAKGEAKKVE</sequence>
<dbReference type="RefSeq" id="XP_031862724.1">
    <property type="nucleotide sequence ID" value="XM_032002917.1"/>
</dbReference>
<dbReference type="GO" id="GO:0016020">
    <property type="term" value="C:membrane"/>
    <property type="evidence" value="ECO:0007669"/>
    <property type="project" value="UniProtKB-SubCell"/>
</dbReference>
<organism evidence="5 6">
    <name type="scientific">Kwoniella shandongensis</name>
    <dbReference type="NCBI Taxonomy" id="1734106"/>
    <lineage>
        <taxon>Eukaryota</taxon>
        <taxon>Fungi</taxon>
        <taxon>Dikarya</taxon>
        <taxon>Basidiomycota</taxon>
        <taxon>Agaricomycotina</taxon>
        <taxon>Tremellomycetes</taxon>
        <taxon>Tremellales</taxon>
        <taxon>Cryptococcaceae</taxon>
        <taxon>Kwoniella</taxon>
    </lineage>
</organism>
<keyword evidence="3" id="KW-1133">Transmembrane helix</keyword>
<protein>
    <submittedName>
        <fullName evidence="5">Uncharacterized protein</fullName>
    </submittedName>
</protein>
<dbReference type="GeneID" id="43587036"/>
<evidence type="ECO:0000256" key="4">
    <source>
        <dbReference type="ARBA" id="ARBA00023136"/>
    </source>
</evidence>
<proteinExistence type="predicted"/>
<name>A0A5M6C3S1_9TREE</name>
<evidence type="ECO:0000256" key="3">
    <source>
        <dbReference type="ARBA" id="ARBA00022989"/>
    </source>
</evidence>
<keyword evidence="2" id="KW-0812">Transmembrane</keyword>
<dbReference type="KEGG" id="ksn:43587036"/>
<reference evidence="5" key="2">
    <citation type="submission" date="2024-01" db="EMBL/GenBank/DDBJ databases">
        <title>Comparative genomics of Cryptococcus and Kwoniella reveals pathogenesis evolution and contrasting modes of karyotype evolution via chromosome fusion or intercentromeric recombination.</title>
        <authorList>
            <person name="Coelho M.A."/>
            <person name="David-Palma M."/>
            <person name="Shea T."/>
            <person name="Bowers K."/>
            <person name="McGinley-Smith S."/>
            <person name="Mohammad A.W."/>
            <person name="Gnirke A."/>
            <person name="Yurkov A.M."/>
            <person name="Nowrousian M."/>
            <person name="Sun S."/>
            <person name="Cuomo C.A."/>
            <person name="Heitman J."/>
        </authorList>
    </citation>
    <scope>NUCLEOTIDE SEQUENCE</scope>
    <source>
        <strain evidence="5">CBS 12478</strain>
    </source>
</reference>
<keyword evidence="6" id="KW-1185">Reference proteome</keyword>
<comment type="subcellular location">
    <subcellularLocation>
        <location evidence="1">Membrane</location>
    </subcellularLocation>
</comment>
<dbReference type="Pfam" id="PF04116">
    <property type="entry name" value="FA_hydroxylase"/>
    <property type="match status" value="1"/>
</dbReference>